<dbReference type="Pfam" id="PF01633">
    <property type="entry name" value="Choline_kinase"/>
    <property type="match status" value="1"/>
</dbReference>
<accession>A0A9X3E1A6</accession>
<name>A0A9X3E1A6_9HYPH</name>
<dbReference type="GO" id="GO:0004305">
    <property type="term" value="F:ethanolamine kinase activity"/>
    <property type="evidence" value="ECO:0007669"/>
    <property type="project" value="TreeGrafter"/>
</dbReference>
<dbReference type="SUPFAM" id="SSF56112">
    <property type="entry name" value="Protein kinase-like (PK-like)"/>
    <property type="match status" value="1"/>
</dbReference>
<evidence type="ECO:0000313" key="2">
    <source>
        <dbReference type="Proteomes" id="UP001144805"/>
    </source>
</evidence>
<dbReference type="GO" id="GO:0005737">
    <property type="term" value="C:cytoplasm"/>
    <property type="evidence" value="ECO:0007669"/>
    <property type="project" value="TreeGrafter"/>
</dbReference>
<dbReference type="CDD" id="cd05151">
    <property type="entry name" value="ChoK-like"/>
    <property type="match status" value="1"/>
</dbReference>
<reference evidence="1" key="1">
    <citation type="submission" date="2022-11" db="EMBL/GenBank/DDBJ databases">
        <title>Biodiversity and phylogenetic relationships of bacteria.</title>
        <authorList>
            <person name="Machado R.A.R."/>
            <person name="Bhat A."/>
            <person name="Loulou A."/>
            <person name="Kallel S."/>
        </authorList>
    </citation>
    <scope>NUCLEOTIDE SEQUENCE</scope>
    <source>
        <strain evidence="1">K-TC2</strain>
    </source>
</reference>
<dbReference type="AlphaFoldDB" id="A0A9X3E1A6"/>
<dbReference type="Proteomes" id="UP001144805">
    <property type="component" value="Unassembled WGS sequence"/>
</dbReference>
<dbReference type="Gene3D" id="3.90.1200.10">
    <property type="match status" value="1"/>
</dbReference>
<evidence type="ECO:0000313" key="1">
    <source>
        <dbReference type="EMBL" id="MCX5567868.1"/>
    </source>
</evidence>
<gene>
    <name evidence="1" type="ORF">OSH07_01535</name>
</gene>
<dbReference type="PANTHER" id="PTHR22603">
    <property type="entry name" value="CHOLINE/ETHANOALAMINE KINASE"/>
    <property type="match status" value="1"/>
</dbReference>
<keyword evidence="2" id="KW-1185">Reference proteome</keyword>
<dbReference type="EMBL" id="JAPKNK010000001">
    <property type="protein sequence ID" value="MCX5567868.1"/>
    <property type="molecule type" value="Genomic_DNA"/>
</dbReference>
<dbReference type="Gene3D" id="3.30.200.20">
    <property type="entry name" value="Phosphorylase Kinase, domain 1"/>
    <property type="match status" value="1"/>
</dbReference>
<dbReference type="PANTHER" id="PTHR22603:SF66">
    <property type="entry name" value="ETHANOLAMINE KINASE"/>
    <property type="match status" value="1"/>
</dbReference>
<proteinExistence type="predicted"/>
<dbReference type="InterPro" id="IPR011009">
    <property type="entry name" value="Kinase-like_dom_sf"/>
</dbReference>
<sequence>MTDTQDSLARAARLSFWSGPVSPQPLAGGLTNTNCLVEDGGRKYVVRIGGDMIEHGIIRSTELAASHAAAEAGISPIVVHAEPGAMVIDFVEGRSLTPADIRDERYLGRIVELLRRAHHDIPRFFRGPAPLFWVFQVIRDYTHTLEAGESHYLPMLVRVLDATERLEKAVGPVELVFGHNDMLAANLIDDGQRLWLVDWDYAGFNSPLFDLGGLASNNLLSRQQAERALELYFDRPLTDELRRRAAAMTAASLLRETMWSMVSELHSHLVFDYPAYTAEYLGRFKLALASFDEMERA</sequence>
<protein>
    <submittedName>
        <fullName evidence="1">Phosphotransferase family protein</fullName>
    </submittedName>
</protein>
<dbReference type="GO" id="GO:0006646">
    <property type="term" value="P:phosphatidylethanolamine biosynthetic process"/>
    <property type="evidence" value="ECO:0007669"/>
    <property type="project" value="TreeGrafter"/>
</dbReference>
<comment type="caution">
    <text evidence="1">The sequence shown here is derived from an EMBL/GenBank/DDBJ whole genome shotgun (WGS) entry which is preliminary data.</text>
</comment>
<organism evidence="1 2">
    <name type="scientific">Kaistia nematophila</name>
    <dbReference type="NCBI Taxonomy" id="2994654"/>
    <lineage>
        <taxon>Bacteria</taxon>
        <taxon>Pseudomonadati</taxon>
        <taxon>Pseudomonadota</taxon>
        <taxon>Alphaproteobacteria</taxon>
        <taxon>Hyphomicrobiales</taxon>
        <taxon>Kaistiaceae</taxon>
        <taxon>Kaistia</taxon>
    </lineage>
</organism>
<dbReference type="RefSeq" id="WP_266336840.1">
    <property type="nucleotide sequence ID" value="NZ_JAPKNK010000001.1"/>
</dbReference>